<feature type="active site" evidence="4 5">
    <location>
        <position position="163"/>
    </location>
</feature>
<comment type="caution">
    <text evidence="7">The sequence shown here is derived from an EMBL/GenBank/DDBJ whole genome shotgun (WGS) entry which is preliminary data.</text>
</comment>
<evidence type="ECO:0000313" key="7">
    <source>
        <dbReference type="EMBL" id="KAJ3611019.1"/>
    </source>
</evidence>
<accession>A0A9Q0IU56</accession>
<reference evidence="7" key="1">
    <citation type="submission" date="2022-07" db="EMBL/GenBank/DDBJ databases">
        <title>Chromosome-level genome of Muraenolepis orangiensis.</title>
        <authorList>
            <person name="Kim J."/>
        </authorList>
    </citation>
    <scope>NUCLEOTIDE SEQUENCE</scope>
    <source>
        <strain evidence="7">KU_S4_2022</strain>
        <tissue evidence="7">Muscle</tissue>
    </source>
</reference>
<dbReference type="Pfam" id="PF07859">
    <property type="entry name" value="Abhydrolase_3"/>
    <property type="match status" value="2"/>
</dbReference>
<dbReference type="Gene3D" id="3.40.50.1820">
    <property type="entry name" value="alpha/beta hydrolase"/>
    <property type="match status" value="1"/>
</dbReference>
<dbReference type="EMBL" id="JANIIK010000037">
    <property type="protein sequence ID" value="KAJ3611019.1"/>
    <property type="molecule type" value="Genomic_DNA"/>
</dbReference>
<evidence type="ECO:0000256" key="5">
    <source>
        <dbReference type="PROSITE-ProRule" id="PRU10038"/>
    </source>
</evidence>
<dbReference type="PANTHER" id="PTHR48081:SF28">
    <property type="entry name" value="ALPHA_BETA HYDROLASE FOLD-3 DOMAIN-CONTAINING PROTEIN"/>
    <property type="match status" value="1"/>
</dbReference>
<gene>
    <name evidence="7" type="ORF">NHX12_021035</name>
</gene>
<dbReference type="PANTHER" id="PTHR48081">
    <property type="entry name" value="AB HYDROLASE SUPERFAMILY PROTEIN C4A8.06C"/>
    <property type="match status" value="1"/>
</dbReference>
<feature type="domain" description="Alpha/beta hydrolase fold-3" evidence="6">
    <location>
        <begin position="291"/>
        <end position="354"/>
    </location>
</feature>
<dbReference type="OrthoDB" id="408631at2759"/>
<dbReference type="InterPro" id="IPR050300">
    <property type="entry name" value="GDXG_lipolytic_enzyme"/>
</dbReference>
<organism evidence="7 8">
    <name type="scientific">Muraenolepis orangiensis</name>
    <name type="common">Patagonian moray cod</name>
    <dbReference type="NCBI Taxonomy" id="630683"/>
    <lineage>
        <taxon>Eukaryota</taxon>
        <taxon>Metazoa</taxon>
        <taxon>Chordata</taxon>
        <taxon>Craniata</taxon>
        <taxon>Vertebrata</taxon>
        <taxon>Euteleostomi</taxon>
        <taxon>Actinopterygii</taxon>
        <taxon>Neopterygii</taxon>
        <taxon>Teleostei</taxon>
        <taxon>Neoteleostei</taxon>
        <taxon>Acanthomorphata</taxon>
        <taxon>Zeiogadaria</taxon>
        <taxon>Gadariae</taxon>
        <taxon>Gadiformes</taxon>
        <taxon>Muraenolepidoidei</taxon>
        <taxon>Muraenolepididae</taxon>
        <taxon>Muraenolepis</taxon>
    </lineage>
</organism>
<name>A0A9Q0IU56_9TELE</name>
<keyword evidence="2" id="KW-0378">Hydrolase</keyword>
<dbReference type="InterPro" id="IPR029058">
    <property type="entry name" value="AB_hydrolase_fold"/>
</dbReference>
<keyword evidence="8" id="KW-1185">Reference proteome</keyword>
<dbReference type="InterPro" id="IPR033140">
    <property type="entry name" value="Lipase_GDXG_put_SER_AS"/>
</dbReference>
<dbReference type="PROSITE" id="PS01174">
    <property type="entry name" value="LIPASE_GDXG_SER"/>
    <property type="match status" value="1"/>
</dbReference>
<dbReference type="Proteomes" id="UP001148018">
    <property type="component" value="Unassembled WGS sequence"/>
</dbReference>
<dbReference type="SUPFAM" id="SSF53474">
    <property type="entry name" value="alpha/beta-Hydrolases"/>
    <property type="match status" value="1"/>
</dbReference>
<feature type="domain" description="Alpha/beta hydrolase fold-3" evidence="6">
    <location>
        <begin position="81"/>
        <end position="238"/>
    </location>
</feature>
<feature type="active site" evidence="4">
    <location>
        <position position="351"/>
    </location>
</feature>
<dbReference type="GO" id="GO:0052689">
    <property type="term" value="F:carboxylic ester hydrolase activity"/>
    <property type="evidence" value="ECO:0007669"/>
    <property type="project" value="InterPro"/>
</dbReference>
<evidence type="ECO:0000259" key="6">
    <source>
        <dbReference type="Pfam" id="PF07859"/>
    </source>
</evidence>
<dbReference type="AlphaFoldDB" id="A0A9Q0IU56"/>
<protein>
    <recommendedName>
        <fullName evidence="6">Alpha/beta hydrolase fold-3 domain-containing protein</fullName>
    </recommendedName>
</protein>
<sequence length="381" mass="42166">MKLRWIGAVLLSAAAYYVYLPLPSTVSEPWKLMLLDAMVVSWVEVIEAHSCSSVRVTDSLLGGVPARVFQPIGGKKLKRGVVYFHGGGWALASGRMRSYDLLCRKMAEDLDAVIMSVDYRLAPEAVFPEQYYDALAASRAFLSAEVRQRYGLDPERLCVSGDSAGGNLAAAVAQELGQDGSLEVRFKAQALVYPVLQALDFYTSSYQQNHNVPILYRPVMAQFWLQYLGADPGLAPLLLANNHSSLDQAHLPSQVRSKLNWTSMLPAERRKDFRPVVRAEGTPGVLAAVPGLTDVRAAPLLADAAVLAGTPRAYVMTCEFDVLRDDGLMYVRRLRDAGVQVTSDHHEDGFHGCMVFAYPPIRSDVGRRSMDRYIRWLDQNL</sequence>
<evidence type="ECO:0000313" key="8">
    <source>
        <dbReference type="Proteomes" id="UP001148018"/>
    </source>
</evidence>
<comment type="similarity">
    <text evidence="1">Belongs to the 'GDXG' lipolytic enzyme family.</text>
</comment>
<evidence type="ECO:0000256" key="4">
    <source>
        <dbReference type="PIRSR" id="PIRSR037251-1"/>
    </source>
</evidence>
<evidence type="ECO:0000256" key="1">
    <source>
        <dbReference type="ARBA" id="ARBA00010515"/>
    </source>
</evidence>
<proteinExistence type="inferred from homology"/>
<keyword evidence="3" id="KW-1015">Disulfide bond</keyword>
<evidence type="ECO:0000256" key="3">
    <source>
        <dbReference type="ARBA" id="ARBA00023157"/>
    </source>
</evidence>
<dbReference type="InterPro" id="IPR013094">
    <property type="entry name" value="AB_hydrolase_3"/>
</dbReference>
<dbReference type="GO" id="GO:0016020">
    <property type="term" value="C:membrane"/>
    <property type="evidence" value="ECO:0007669"/>
    <property type="project" value="InterPro"/>
</dbReference>
<feature type="active site" evidence="4">
    <location>
        <position position="321"/>
    </location>
</feature>
<dbReference type="InterPro" id="IPR017157">
    <property type="entry name" value="Arylacetamide_deacetylase"/>
</dbReference>
<dbReference type="PIRSF" id="PIRSF037251">
    <property type="entry name" value="Arylacetamide_deacetylase"/>
    <property type="match status" value="1"/>
</dbReference>
<evidence type="ECO:0000256" key="2">
    <source>
        <dbReference type="ARBA" id="ARBA00022801"/>
    </source>
</evidence>